<feature type="compositionally biased region" description="Basic residues" evidence="1">
    <location>
        <begin position="494"/>
        <end position="505"/>
    </location>
</feature>
<dbReference type="RefSeq" id="XP_038778891.1">
    <property type="nucleotide sequence ID" value="XM_038922963.1"/>
</dbReference>
<feature type="region of interest" description="Disordered" evidence="1">
    <location>
        <begin position="394"/>
        <end position="521"/>
    </location>
</feature>
<accession>A0A875S1T3</accession>
<dbReference type="AlphaFoldDB" id="A0A875S1T3"/>
<feature type="compositionally biased region" description="Acidic residues" evidence="1">
    <location>
        <begin position="449"/>
        <end position="461"/>
    </location>
</feature>
<protein>
    <submittedName>
        <fullName evidence="2">Uncharacterized protein</fullName>
    </submittedName>
</protein>
<dbReference type="Proteomes" id="UP000662931">
    <property type="component" value="Chromosome 3"/>
</dbReference>
<keyword evidence="3" id="KW-1185">Reference proteome</keyword>
<reference evidence="2" key="1">
    <citation type="submission" date="2020-10" db="EMBL/GenBank/DDBJ databases">
        <authorList>
            <person name="Roach M.J.R."/>
        </authorList>
    </citation>
    <scope>NUCLEOTIDE SEQUENCE</scope>
    <source>
        <strain evidence="2">CBS 1945</strain>
    </source>
</reference>
<feature type="compositionally biased region" description="Basic and acidic residues" evidence="1">
    <location>
        <begin position="126"/>
        <end position="138"/>
    </location>
</feature>
<name>A0A875S1T3_EENNA</name>
<feature type="compositionally biased region" description="Basic residues" evidence="1">
    <location>
        <begin position="413"/>
        <end position="428"/>
    </location>
</feature>
<feature type="region of interest" description="Disordered" evidence="1">
    <location>
        <begin position="118"/>
        <end position="138"/>
    </location>
</feature>
<evidence type="ECO:0000256" key="1">
    <source>
        <dbReference type="SAM" id="MobiDB-lite"/>
    </source>
</evidence>
<feature type="compositionally biased region" description="Basic and acidic residues" evidence="1">
    <location>
        <begin position="394"/>
        <end position="408"/>
    </location>
</feature>
<organism evidence="2 3">
    <name type="scientific">Eeniella nana</name>
    <name type="common">Yeast</name>
    <name type="synonym">Brettanomyces nanus</name>
    <dbReference type="NCBI Taxonomy" id="13502"/>
    <lineage>
        <taxon>Eukaryota</taxon>
        <taxon>Fungi</taxon>
        <taxon>Dikarya</taxon>
        <taxon>Ascomycota</taxon>
        <taxon>Saccharomycotina</taxon>
        <taxon>Pichiomycetes</taxon>
        <taxon>Pichiales</taxon>
        <taxon>Pichiaceae</taxon>
        <taxon>Brettanomyces</taxon>
    </lineage>
</organism>
<feature type="region of interest" description="Disordered" evidence="1">
    <location>
        <begin position="170"/>
        <end position="220"/>
    </location>
</feature>
<evidence type="ECO:0000313" key="3">
    <source>
        <dbReference type="Proteomes" id="UP000662931"/>
    </source>
</evidence>
<dbReference type="KEGG" id="bnn:FOA43_002679"/>
<evidence type="ECO:0000313" key="2">
    <source>
        <dbReference type="EMBL" id="QPG75326.1"/>
    </source>
</evidence>
<gene>
    <name evidence="2" type="ORF">FOA43_002679</name>
</gene>
<sequence length="638" mass="72412">MIYARSIGSVGLASTADLNLPMVEPGKMKILNGDNGEVIDANKKLKGSQKSLESIKSYKSSLFVKDETSEKKIPKNLVLSDSDEYVSELDEEFGEGVRTVPAGSNLLKVEKALFEEGDKLKKRNSNNKDKPTNKVESIELVKVKKSPKSRPVISTASLVRRTRSATRKPTIIDLTVDSSNEGSSDEGSSDEVIDLDEDEDETSESESESESEDNLITNPDGVILSDKVTRVLKELNYTNKDSLDVESLLPKIKGDEEGISEKKEGKKLDLQKQNVVKSRPKIVSNRKIDSDIISLLRSRKSRSGRTFNGVPVDYNIPHEPPRPIYSSSCVTCLNVSKQRYCNRQYRCDICVKSRRPCKYPQSSKVINRDEIEIYANAISMRDNGIWDKRFEGADNANENKDEGKKVEETQSVNKRRYRESKKESKRRKVVEETKKTKTGTNKSTREGDADWVDDNSDVFEDATERLTQYSPIEESDSEFSEDTSYDGDSETEKKKKNNNRNKRRNRYEGSESDSEGSTGARGLIDEFELEQEEENLQAMKDIAGSNEKALRILKELDFENRDVRELYMNYGERNRRLATKENYVELEGDMSDLSEGAQAYKNAEDAAEPIILSDDEAERRMLRGHLPLEYVHEMRNEH</sequence>
<feature type="compositionally biased region" description="Acidic residues" evidence="1">
    <location>
        <begin position="183"/>
        <end position="213"/>
    </location>
</feature>
<proteinExistence type="predicted"/>
<dbReference type="EMBL" id="CP064814">
    <property type="protein sequence ID" value="QPG75326.1"/>
    <property type="molecule type" value="Genomic_DNA"/>
</dbReference>
<dbReference type="OrthoDB" id="3998263at2759"/>
<dbReference type="GeneID" id="62196080"/>
<feature type="compositionally biased region" description="Acidic residues" evidence="1">
    <location>
        <begin position="473"/>
        <end position="489"/>
    </location>
</feature>